<name>A0A9X2DPI9_9BACI</name>
<organism evidence="2 3">
    <name type="scientific">Halalkalibacter oceani</name>
    <dbReference type="NCBI Taxonomy" id="1653776"/>
    <lineage>
        <taxon>Bacteria</taxon>
        <taxon>Bacillati</taxon>
        <taxon>Bacillota</taxon>
        <taxon>Bacilli</taxon>
        <taxon>Bacillales</taxon>
        <taxon>Bacillaceae</taxon>
        <taxon>Halalkalibacter</taxon>
    </lineage>
</organism>
<feature type="domain" description="Polymerase/histidinol phosphatase N-terminal" evidence="1">
    <location>
        <begin position="120"/>
        <end position="182"/>
    </location>
</feature>
<dbReference type="PANTHER" id="PTHR42924">
    <property type="entry name" value="EXONUCLEASE"/>
    <property type="match status" value="1"/>
</dbReference>
<evidence type="ECO:0000259" key="1">
    <source>
        <dbReference type="SMART" id="SM00481"/>
    </source>
</evidence>
<dbReference type="AlphaFoldDB" id="A0A9X2DPI9"/>
<dbReference type="InterPro" id="IPR004013">
    <property type="entry name" value="PHP_dom"/>
</dbReference>
<dbReference type="GO" id="GO:0004534">
    <property type="term" value="F:5'-3' RNA exonuclease activity"/>
    <property type="evidence" value="ECO:0007669"/>
    <property type="project" value="TreeGrafter"/>
</dbReference>
<sequence>MKQKQLTLTRMIMPEEQHQYIELSFPVPPRTASIQADFHVEENECVIDLGVRDTEQVRGWSGGARSSFTIEETTATPGYRAGSIPAGEWAIILGAYRVPKPCNVTVTVILTEMESVWLKGDLHMHSVHSDGSYTLDEIVELCEQKGLDFIATTDHNTTSQNQFIHKESPLTIIPGMELTTNFGHCNFFGVADPVRDFRAITGDQVRERLTEAKSAGATISLNHPHCPQCGWHWAWDLDYDFVEVWNGPWREANAKTVDWWHQQLCQGKRIPAIGGSDTHRPHRYIQHGSPTVWVYSDSRSGESILRAIEQRRVSLSYLPEGPFVSLSCEHYTTGDVVSLPSPAQTTVRFERLSRGDRIKIISNDQVESESIHQSDEGQLQIPVEVNGQLFVRVEVWRYMEEAGQEMMAAMSNPLYFEGKPGR</sequence>
<dbReference type="InterPro" id="IPR052018">
    <property type="entry name" value="PHP_domain"/>
</dbReference>
<dbReference type="Proteomes" id="UP001139179">
    <property type="component" value="Unassembled WGS sequence"/>
</dbReference>
<dbReference type="Gene3D" id="3.20.20.140">
    <property type="entry name" value="Metal-dependent hydrolases"/>
    <property type="match status" value="1"/>
</dbReference>
<dbReference type="InterPro" id="IPR003141">
    <property type="entry name" value="Pol/His_phosphatase_N"/>
</dbReference>
<comment type="caution">
    <text evidence="2">The sequence shown here is derived from an EMBL/GenBank/DDBJ whole genome shotgun (WGS) entry which is preliminary data.</text>
</comment>
<keyword evidence="3" id="KW-1185">Reference proteome</keyword>
<dbReference type="SMART" id="SM00481">
    <property type="entry name" value="POLIIIAc"/>
    <property type="match status" value="1"/>
</dbReference>
<dbReference type="SUPFAM" id="SSF89550">
    <property type="entry name" value="PHP domain-like"/>
    <property type="match status" value="1"/>
</dbReference>
<dbReference type="PANTHER" id="PTHR42924:SF3">
    <property type="entry name" value="POLYMERASE_HISTIDINOL PHOSPHATASE N-TERMINAL DOMAIN-CONTAINING PROTEIN"/>
    <property type="match status" value="1"/>
</dbReference>
<accession>A0A9X2DPI9</accession>
<dbReference type="GO" id="GO:0035312">
    <property type="term" value="F:5'-3' DNA exonuclease activity"/>
    <property type="evidence" value="ECO:0007669"/>
    <property type="project" value="TreeGrafter"/>
</dbReference>
<gene>
    <name evidence="2" type="ORF">M3202_10605</name>
</gene>
<proteinExistence type="predicted"/>
<dbReference type="InterPro" id="IPR016195">
    <property type="entry name" value="Pol/histidinol_Pase-like"/>
</dbReference>
<dbReference type="Pfam" id="PF02811">
    <property type="entry name" value="PHP"/>
    <property type="match status" value="1"/>
</dbReference>
<evidence type="ECO:0000313" key="3">
    <source>
        <dbReference type="Proteomes" id="UP001139179"/>
    </source>
</evidence>
<reference evidence="2" key="1">
    <citation type="submission" date="2022-05" db="EMBL/GenBank/DDBJ databases">
        <title>Comparative Genomics of Spacecraft Associated Microbes.</title>
        <authorList>
            <person name="Tran M.T."/>
            <person name="Wright A."/>
            <person name="Seuylemezian A."/>
            <person name="Eisen J."/>
            <person name="Coil D."/>
        </authorList>
    </citation>
    <scope>NUCLEOTIDE SEQUENCE</scope>
    <source>
        <strain evidence="2">214.1.1</strain>
    </source>
</reference>
<dbReference type="NCBIfam" id="NF038032">
    <property type="entry name" value="CehA_McbA_metalo"/>
    <property type="match status" value="1"/>
</dbReference>
<dbReference type="RefSeq" id="WP_251223312.1">
    <property type="nucleotide sequence ID" value="NZ_JAMBOL010000008.1"/>
</dbReference>
<dbReference type="CDD" id="cd07432">
    <property type="entry name" value="PHP_HisPPase"/>
    <property type="match status" value="1"/>
</dbReference>
<dbReference type="EMBL" id="JAMBOL010000008">
    <property type="protein sequence ID" value="MCM3714539.1"/>
    <property type="molecule type" value="Genomic_DNA"/>
</dbReference>
<evidence type="ECO:0000313" key="2">
    <source>
        <dbReference type="EMBL" id="MCM3714539.1"/>
    </source>
</evidence>
<protein>
    <submittedName>
        <fullName evidence="2">CehA/McbA family metallohydrolase</fullName>
    </submittedName>
</protein>